<gene>
    <name evidence="1" type="ORF">SLS63_009305</name>
</gene>
<reference evidence="1 2" key="1">
    <citation type="submission" date="2024-02" db="EMBL/GenBank/DDBJ databases">
        <title>De novo assembly and annotation of 12 fungi associated with fruit tree decline syndrome in Ontario, Canada.</title>
        <authorList>
            <person name="Sulman M."/>
            <person name="Ellouze W."/>
            <person name="Ilyukhin E."/>
        </authorList>
    </citation>
    <scope>NUCLEOTIDE SEQUENCE [LARGE SCALE GENOMIC DNA]</scope>
    <source>
        <strain evidence="1 2">M169</strain>
    </source>
</reference>
<protein>
    <submittedName>
        <fullName evidence="1">Uncharacterized protein</fullName>
    </submittedName>
</protein>
<evidence type="ECO:0000313" key="2">
    <source>
        <dbReference type="Proteomes" id="UP001430848"/>
    </source>
</evidence>
<dbReference type="PANTHER" id="PTHR10039:SF5">
    <property type="entry name" value="NACHT DOMAIN-CONTAINING PROTEIN"/>
    <property type="match status" value="1"/>
</dbReference>
<accession>A0ABR1P086</accession>
<dbReference type="Proteomes" id="UP001430848">
    <property type="component" value="Unassembled WGS sequence"/>
</dbReference>
<sequence>MAYSLTKVFAFQSANTKLLTALEKSSETLDRISTAFYQTLETYKHLRIASFSEEKQIRFGVFGMQIVRPDSAKIGHARETWGSISEDHRNMAKYTSSRDDGFVKVSRKIKEWVSDVQKDLYHITLFVDALDENQNQDDNKTSLSIFKSLNATYRGVRGKPDAPVLKICLASRPWPIFGQQLGDDARVPSFAIHDFTTKDIEGYTKSQLLLFNNMRKACAARQNAISQLSSDIALRAKGVFIWVKVVVDNLRQDITDGTPIDSLQETLHGYPEELDEMYKFTLERRRSRPKSRQWPD</sequence>
<name>A0ABR1P086_DIAER</name>
<dbReference type="PANTHER" id="PTHR10039">
    <property type="entry name" value="AMELOGENIN"/>
    <property type="match status" value="1"/>
</dbReference>
<keyword evidence="2" id="KW-1185">Reference proteome</keyword>
<proteinExistence type="predicted"/>
<dbReference type="EMBL" id="JAKNSF020000067">
    <property type="protein sequence ID" value="KAK7722024.1"/>
    <property type="molecule type" value="Genomic_DNA"/>
</dbReference>
<comment type="caution">
    <text evidence="1">The sequence shown here is derived from an EMBL/GenBank/DDBJ whole genome shotgun (WGS) entry which is preliminary data.</text>
</comment>
<evidence type="ECO:0000313" key="1">
    <source>
        <dbReference type="EMBL" id="KAK7722024.1"/>
    </source>
</evidence>
<organism evidence="1 2">
    <name type="scientific">Diaporthe eres</name>
    <name type="common">Phomopsis oblonga</name>
    <dbReference type="NCBI Taxonomy" id="83184"/>
    <lineage>
        <taxon>Eukaryota</taxon>
        <taxon>Fungi</taxon>
        <taxon>Dikarya</taxon>
        <taxon>Ascomycota</taxon>
        <taxon>Pezizomycotina</taxon>
        <taxon>Sordariomycetes</taxon>
        <taxon>Sordariomycetidae</taxon>
        <taxon>Diaporthales</taxon>
        <taxon>Diaporthaceae</taxon>
        <taxon>Diaporthe</taxon>
        <taxon>Diaporthe eres species complex</taxon>
    </lineage>
</organism>